<evidence type="ECO:0000259" key="6">
    <source>
        <dbReference type="PROSITE" id="PS50850"/>
    </source>
</evidence>
<keyword evidence="8" id="KW-1185">Reference proteome</keyword>
<accession>A0ABQ7QC86</accession>
<protein>
    <recommendedName>
        <fullName evidence="6">Major facilitator superfamily (MFS) profile domain-containing protein</fullName>
    </recommendedName>
</protein>
<dbReference type="EMBL" id="JAHIBW010000017">
    <property type="protein sequence ID" value="KAG7302478.1"/>
    <property type="molecule type" value="Genomic_DNA"/>
</dbReference>
<sequence>MLAPYIKQSWVALGVDLNAVNAGTVIAFPYCLLPALRSPGSPIPIDVEAGSWLATSVTISTTLGVLLSSWLMVVLGRRAAHVLLPTPSLAGWMLLARASSYSALMLGRALCGVSLGSVLILGSTVLGEYTSPRLRATFLASKSAAYFFGTILIHTASQYLDWRSVALVSLVPNALTVLNACTWPESPSWLVTRRRFKDAETSFFWLRGRSDESVRDRNEEFDEFIRSQKLRMQSEPPSATVTESVLIFFKNFTRGDFLKPIALALVGMVLVEASGRHTFSAFAKDIIGQISGEFTVQSFYFTILIDIINIVCNCATCVLTKIFKRRTLLFFSGISCLVILSTISLYLLLVAREVISKDRAWIPLSLLGLYFCLTNIGCCPIPIVLFGELFPLGHRGSALAVATLVHNIPIMLYMKTTPVMLEYWRVHGTLLASAAVTAITLFYMYFTLPETYNKTLQEVEDYFVKRPTLEKDNECDTTSHMLPTVESARGNCIK</sequence>
<dbReference type="InterPro" id="IPR005828">
    <property type="entry name" value="MFS_sugar_transport-like"/>
</dbReference>
<feature type="transmembrane region" description="Helical" evidence="5">
    <location>
        <begin position="327"/>
        <end position="349"/>
    </location>
</feature>
<dbReference type="InterPro" id="IPR020846">
    <property type="entry name" value="MFS_dom"/>
</dbReference>
<dbReference type="Proteomes" id="UP000823941">
    <property type="component" value="Chromosome 17"/>
</dbReference>
<feature type="transmembrane region" description="Helical" evidence="5">
    <location>
        <begin position="257"/>
        <end position="279"/>
    </location>
</feature>
<keyword evidence="3 5" id="KW-1133">Transmembrane helix</keyword>
<dbReference type="InterPro" id="IPR050549">
    <property type="entry name" value="MFS_Trehalose_Transporter"/>
</dbReference>
<evidence type="ECO:0000313" key="8">
    <source>
        <dbReference type="Proteomes" id="UP000823941"/>
    </source>
</evidence>
<feature type="transmembrane region" description="Helical" evidence="5">
    <location>
        <begin position="398"/>
        <end position="414"/>
    </location>
</feature>
<evidence type="ECO:0000256" key="1">
    <source>
        <dbReference type="ARBA" id="ARBA00004141"/>
    </source>
</evidence>
<comment type="caution">
    <text evidence="7">The sequence shown here is derived from an EMBL/GenBank/DDBJ whole genome shotgun (WGS) entry which is preliminary data.</text>
</comment>
<dbReference type="PROSITE" id="PS50850">
    <property type="entry name" value="MFS"/>
    <property type="match status" value="1"/>
</dbReference>
<dbReference type="Gene3D" id="1.20.1250.20">
    <property type="entry name" value="MFS general substrate transporter like domains"/>
    <property type="match status" value="1"/>
</dbReference>
<dbReference type="PANTHER" id="PTHR48021">
    <property type="match status" value="1"/>
</dbReference>
<keyword evidence="2 5" id="KW-0812">Transmembrane</keyword>
<proteinExistence type="predicted"/>
<feature type="transmembrane region" description="Helical" evidence="5">
    <location>
        <begin position="426"/>
        <end position="446"/>
    </location>
</feature>
<evidence type="ECO:0000256" key="3">
    <source>
        <dbReference type="ARBA" id="ARBA00022989"/>
    </source>
</evidence>
<organism evidence="7 8">
    <name type="scientific">Plutella xylostella</name>
    <name type="common">Diamondback moth</name>
    <name type="synonym">Plutella maculipennis</name>
    <dbReference type="NCBI Taxonomy" id="51655"/>
    <lineage>
        <taxon>Eukaryota</taxon>
        <taxon>Metazoa</taxon>
        <taxon>Ecdysozoa</taxon>
        <taxon>Arthropoda</taxon>
        <taxon>Hexapoda</taxon>
        <taxon>Insecta</taxon>
        <taxon>Pterygota</taxon>
        <taxon>Neoptera</taxon>
        <taxon>Endopterygota</taxon>
        <taxon>Lepidoptera</taxon>
        <taxon>Glossata</taxon>
        <taxon>Ditrysia</taxon>
        <taxon>Yponomeutoidea</taxon>
        <taxon>Plutellidae</taxon>
        <taxon>Plutella</taxon>
    </lineage>
</organism>
<evidence type="ECO:0000256" key="5">
    <source>
        <dbReference type="SAM" id="Phobius"/>
    </source>
</evidence>
<dbReference type="PANTHER" id="PTHR48021:SF68">
    <property type="entry name" value="MAJOR FACILITATOR SUPERFAMILY (MFS) PROFILE DOMAIN-CONTAINING PROTEIN"/>
    <property type="match status" value="1"/>
</dbReference>
<evidence type="ECO:0000313" key="7">
    <source>
        <dbReference type="EMBL" id="KAG7302478.1"/>
    </source>
</evidence>
<feature type="transmembrane region" description="Helical" evidence="5">
    <location>
        <begin position="361"/>
        <end position="386"/>
    </location>
</feature>
<name>A0ABQ7QC86_PLUXY</name>
<comment type="subcellular location">
    <subcellularLocation>
        <location evidence="1">Membrane</location>
        <topology evidence="1">Multi-pass membrane protein</topology>
    </subcellularLocation>
</comment>
<dbReference type="SUPFAM" id="SSF103473">
    <property type="entry name" value="MFS general substrate transporter"/>
    <property type="match status" value="1"/>
</dbReference>
<feature type="transmembrane region" description="Helical" evidence="5">
    <location>
        <begin position="105"/>
        <end position="126"/>
    </location>
</feature>
<reference evidence="7 8" key="1">
    <citation type="submission" date="2021-06" db="EMBL/GenBank/DDBJ databases">
        <title>A haploid diamondback moth (Plutella xylostella L.) genome assembly resolves 31 chromosomes and identifies a diamide resistance mutation.</title>
        <authorList>
            <person name="Ward C.M."/>
            <person name="Perry K.D."/>
            <person name="Baker G."/>
            <person name="Powis K."/>
            <person name="Heckel D.G."/>
            <person name="Baxter S.W."/>
        </authorList>
    </citation>
    <scope>NUCLEOTIDE SEQUENCE [LARGE SCALE GENOMIC DNA]</scope>
    <source>
        <strain evidence="7 8">LV</strain>
        <tissue evidence="7">Single pupa</tissue>
    </source>
</reference>
<dbReference type="InterPro" id="IPR036259">
    <property type="entry name" value="MFS_trans_sf"/>
</dbReference>
<feature type="transmembrane region" description="Helical" evidence="5">
    <location>
        <begin position="52"/>
        <end position="75"/>
    </location>
</feature>
<evidence type="ECO:0000256" key="4">
    <source>
        <dbReference type="ARBA" id="ARBA00023136"/>
    </source>
</evidence>
<gene>
    <name evidence="7" type="ORF">JYU34_012387</name>
</gene>
<evidence type="ECO:0000256" key="2">
    <source>
        <dbReference type="ARBA" id="ARBA00022692"/>
    </source>
</evidence>
<keyword evidence="4 5" id="KW-0472">Membrane</keyword>
<feature type="domain" description="Major facilitator superfamily (MFS) profile" evidence="6">
    <location>
        <begin position="7"/>
        <end position="452"/>
    </location>
</feature>
<dbReference type="Pfam" id="PF00083">
    <property type="entry name" value="Sugar_tr"/>
    <property type="match status" value="1"/>
</dbReference>
<feature type="transmembrane region" description="Helical" evidence="5">
    <location>
        <begin position="299"/>
        <end position="320"/>
    </location>
</feature>